<feature type="chain" id="PRO_5043726647" description="Secreted protein" evidence="1">
    <location>
        <begin position="31"/>
        <end position="146"/>
    </location>
</feature>
<protein>
    <recommendedName>
        <fullName evidence="3">Secreted protein</fullName>
    </recommendedName>
</protein>
<feature type="signal peptide" evidence="1">
    <location>
        <begin position="1"/>
        <end position="30"/>
    </location>
</feature>
<organism evidence="2">
    <name type="scientific">Streptomyces sp. NBC_00003</name>
    <dbReference type="NCBI Taxonomy" id="2903608"/>
    <lineage>
        <taxon>Bacteria</taxon>
        <taxon>Bacillati</taxon>
        <taxon>Actinomycetota</taxon>
        <taxon>Actinomycetes</taxon>
        <taxon>Kitasatosporales</taxon>
        <taxon>Streptomycetaceae</taxon>
        <taxon>Streptomyces</taxon>
    </lineage>
</organism>
<evidence type="ECO:0000313" key="2">
    <source>
        <dbReference type="EMBL" id="WTW62019.1"/>
    </source>
</evidence>
<accession>A0AAU2V4E0</accession>
<sequence>MIKNRRLKRIGAVAGTLSAALLLPLTQANAAGGEVDRATTTRHDGEWVKCASKMENGDNVYLACFDPEGDWFNVYDGKADGSAAVVDWQVGKRYGAIFNADGMAAQRYKQKNFPEGATVRFRICLGHWDTKMITAGTCSGWVSNPT</sequence>
<evidence type="ECO:0000256" key="1">
    <source>
        <dbReference type="SAM" id="SignalP"/>
    </source>
</evidence>
<dbReference type="EMBL" id="CP108318">
    <property type="protein sequence ID" value="WTW62019.1"/>
    <property type="molecule type" value="Genomic_DNA"/>
</dbReference>
<proteinExistence type="predicted"/>
<dbReference type="AlphaFoldDB" id="A0AAU2V4E0"/>
<evidence type="ECO:0008006" key="3">
    <source>
        <dbReference type="Google" id="ProtNLM"/>
    </source>
</evidence>
<reference evidence="2" key="1">
    <citation type="submission" date="2022-10" db="EMBL/GenBank/DDBJ databases">
        <title>The complete genomes of actinobacterial strains from the NBC collection.</title>
        <authorList>
            <person name="Joergensen T.S."/>
            <person name="Alvarez Arevalo M."/>
            <person name="Sterndorff E.B."/>
            <person name="Faurdal D."/>
            <person name="Vuksanovic O."/>
            <person name="Mourched A.-S."/>
            <person name="Charusanti P."/>
            <person name="Shaw S."/>
            <person name="Blin K."/>
            <person name="Weber T."/>
        </authorList>
    </citation>
    <scope>NUCLEOTIDE SEQUENCE</scope>
    <source>
        <strain evidence="2">NBC_00003</strain>
    </source>
</reference>
<keyword evidence="1" id="KW-0732">Signal</keyword>
<gene>
    <name evidence="2" type="ORF">OG549_15900</name>
</gene>
<name>A0AAU2V4E0_9ACTN</name>